<keyword evidence="1" id="KW-0378">Hydrolase</keyword>
<dbReference type="Gene3D" id="3.40.630.40">
    <property type="entry name" value="Zn-dependent exopeptidases"/>
    <property type="match status" value="1"/>
</dbReference>
<dbReference type="SUPFAM" id="SSF53187">
    <property type="entry name" value="Zn-dependent exopeptidases"/>
    <property type="match status" value="1"/>
</dbReference>
<name>A0A4V1ENN6_ENTAV</name>
<dbReference type="AlphaFoldDB" id="A0A4V1ENN6"/>
<evidence type="ECO:0000313" key="2">
    <source>
        <dbReference type="Proteomes" id="UP000316316"/>
    </source>
</evidence>
<dbReference type="Pfam" id="PF05013">
    <property type="entry name" value="FGase"/>
    <property type="match status" value="1"/>
</dbReference>
<organism evidence="1 2">
    <name type="scientific">Enterococcus avium</name>
    <name type="common">Streptococcus avium</name>
    <dbReference type="NCBI Taxonomy" id="33945"/>
    <lineage>
        <taxon>Bacteria</taxon>
        <taxon>Bacillati</taxon>
        <taxon>Bacillota</taxon>
        <taxon>Bacilli</taxon>
        <taxon>Lactobacillales</taxon>
        <taxon>Enterococcaceae</taxon>
        <taxon>Enterococcus</taxon>
    </lineage>
</organism>
<comment type="caution">
    <text evidence="1">The sequence shown here is derived from an EMBL/GenBank/DDBJ whole genome shotgun (WGS) entry which is preliminary data.</text>
</comment>
<dbReference type="Proteomes" id="UP000316316">
    <property type="component" value="Unassembled WGS sequence"/>
</dbReference>
<reference evidence="1 2" key="1">
    <citation type="submission" date="2017-10" db="EMBL/GenBank/DDBJ databases">
        <title>FDA dAtabase for Regulatory Grade micrObial Sequences (FDA-ARGOS): Supporting development and validation of Infectious Disease Dx tests.</title>
        <authorList>
            <person name="Campos J."/>
            <person name="Goldberg B."/>
            <person name="Tallon L.J."/>
            <person name="Sadzewicz L."/>
            <person name="Sengamalay N."/>
            <person name="Ott S."/>
            <person name="Godinez A."/>
            <person name="Nagaraj S."/>
            <person name="Vyas G."/>
            <person name="Aluvathingal J."/>
            <person name="Nadendla S."/>
            <person name="Geyer C."/>
            <person name="Nandy P."/>
            <person name="Hobson J."/>
            <person name="Sichtig H."/>
        </authorList>
    </citation>
    <scope>NUCLEOTIDE SEQUENCE [LARGE SCALE GENOMIC DNA]</scope>
    <source>
        <strain evidence="1 2">FDAARGOS_185</strain>
    </source>
</reference>
<protein>
    <submittedName>
        <fullName evidence="1">N-formylglutamate amidohydrolase</fullName>
    </submittedName>
</protein>
<accession>A0A4V1ENN6</accession>
<sequence>MKTFITYNKEKHIYPVVISLPHSGTWIPEEMRSSLRKDVVLANTDWFLPELYNFLVAMGCTMIENRVNRYVADPNRESQIKGMNYQEAVIYQQNTFGKALYTKKLTSDIITERLENYYWPYHQALQRLIDAKKSRFGKVYLIDLHSFAEYPNDARTTPADFVIGNQMDQTSSAKLRKLLTVFLKEAGYSVSNNHPFRGGFITRHFSELSGIEALQLEIRYNQYIEKRSFGEEVLTKYDSELFSKAQEHLAMVFRKLFTELSIEK</sequence>
<dbReference type="RefSeq" id="WP_016178815.1">
    <property type="nucleotide sequence ID" value="NZ_CAAKOC010000190.1"/>
</dbReference>
<evidence type="ECO:0000313" key="1">
    <source>
        <dbReference type="EMBL" id="TRZ28733.1"/>
    </source>
</evidence>
<proteinExistence type="predicted"/>
<dbReference type="GO" id="GO:0016787">
    <property type="term" value="F:hydrolase activity"/>
    <property type="evidence" value="ECO:0007669"/>
    <property type="project" value="UniProtKB-KW"/>
</dbReference>
<dbReference type="InterPro" id="IPR007709">
    <property type="entry name" value="N-FG_amidohydro"/>
</dbReference>
<gene>
    <name evidence="1" type="ORF">AUF17_18675</name>
</gene>
<dbReference type="EMBL" id="PDXQ01000002">
    <property type="protein sequence ID" value="TRZ28733.1"/>
    <property type="molecule type" value="Genomic_DNA"/>
</dbReference>